<feature type="domain" description="BZIP" evidence="3">
    <location>
        <begin position="118"/>
        <end position="162"/>
    </location>
</feature>
<evidence type="ECO:0000256" key="2">
    <source>
        <dbReference type="SAM" id="MobiDB-lite"/>
    </source>
</evidence>
<dbReference type="Proteomes" id="UP001295684">
    <property type="component" value="Unassembled WGS sequence"/>
</dbReference>
<name>A0AAD1UG30_EUPCR</name>
<dbReference type="InterPro" id="IPR046347">
    <property type="entry name" value="bZIP_sf"/>
</dbReference>
<evidence type="ECO:0000256" key="1">
    <source>
        <dbReference type="SAM" id="Coils"/>
    </source>
</evidence>
<dbReference type="AlphaFoldDB" id="A0AAD1UG30"/>
<sequence length="427" mass="49668">MESQLWSNASSGRHSHERDEQDKLSQINYHFELDQSEKMSQNKHSTSQIDDLAFLKLGDCQDNILDCPRNDQNSQEPGAQSIGEDLKTNFADIVTLNNLHLDNESQNGEYGDIKKPILSNKERARRARQRKKKYYEALESRVAYLEKKCLELSKDRDFYKNKLELYDATGSPAGDQSDFSNMTTKLIEKLEDYILDCEEGGVDLGKILTELGNKYGPFGSEKIKRLDKQFTNLVDSILSGGNFKLEYYLTKNGAPSSYEELTDFRKLKKYQQHEKYPDSHIREYLDAKNACFKEKCNWDHYLNNELPISRKLCEALKQALGKLFAVKDEIYVLLMKYDLYKELYPKFWRTNEGLVTVLRSIKHCNNDLSYQEALGVETTTSEVEVELDVPRPDYYRGLERPSYNFADESLTKISRKYTLKSMKFTEE</sequence>
<dbReference type="InterPro" id="IPR004827">
    <property type="entry name" value="bZIP"/>
</dbReference>
<dbReference type="Pfam" id="PF00170">
    <property type="entry name" value="bZIP_1"/>
    <property type="match status" value="1"/>
</dbReference>
<gene>
    <name evidence="4" type="ORF">ECRASSUSDP1_LOCUS10002</name>
</gene>
<accession>A0AAD1UG30</accession>
<feature type="compositionally biased region" description="Polar residues" evidence="2">
    <location>
        <begin position="1"/>
        <end position="12"/>
    </location>
</feature>
<feature type="coiled-coil region" evidence="1">
    <location>
        <begin position="121"/>
        <end position="155"/>
    </location>
</feature>
<feature type="region of interest" description="Disordered" evidence="2">
    <location>
        <begin position="1"/>
        <end position="27"/>
    </location>
</feature>
<keyword evidence="5" id="KW-1185">Reference proteome</keyword>
<evidence type="ECO:0000313" key="5">
    <source>
        <dbReference type="Proteomes" id="UP001295684"/>
    </source>
</evidence>
<dbReference type="SUPFAM" id="SSF57959">
    <property type="entry name" value="Leucine zipper domain"/>
    <property type="match status" value="1"/>
</dbReference>
<protein>
    <recommendedName>
        <fullName evidence="3">BZIP domain-containing protein</fullName>
    </recommendedName>
</protein>
<dbReference type="Gene3D" id="1.20.5.170">
    <property type="match status" value="1"/>
</dbReference>
<reference evidence="4" key="1">
    <citation type="submission" date="2023-07" db="EMBL/GenBank/DDBJ databases">
        <authorList>
            <consortium name="AG Swart"/>
            <person name="Singh M."/>
            <person name="Singh A."/>
            <person name="Seah K."/>
            <person name="Emmerich C."/>
        </authorList>
    </citation>
    <scope>NUCLEOTIDE SEQUENCE</scope>
    <source>
        <strain evidence="4">DP1</strain>
    </source>
</reference>
<dbReference type="EMBL" id="CAMPGE010009846">
    <property type="protein sequence ID" value="CAI2368706.1"/>
    <property type="molecule type" value="Genomic_DNA"/>
</dbReference>
<evidence type="ECO:0000259" key="3">
    <source>
        <dbReference type="Pfam" id="PF00170"/>
    </source>
</evidence>
<comment type="caution">
    <text evidence="4">The sequence shown here is derived from an EMBL/GenBank/DDBJ whole genome shotgun (WGS) entry which is preliminary data.</text>
</comment>
<proteinExistence type="predicted"/>
<feature type="compositionally biased region" description="Basic and acidic residues" evidence="2">
    <location>
        <begin position="14"/>
        <end position="23"/>
    </location>
</feature>
<evidence type="ECO:0000313" key="4">
    <source>
        <dbReference type="EMBL" id="CAI2368706.1"/>
    </source>
</evidence>
<organism evidence="4 5">
    <name type="scientific">Euplotes crassus</name>
    <dbReference type="NCBI Taxonomy" id="5936"/>
    <lineage>
        <taxon>Eukaryota</taxon>
        <taxon>Sar</taxon>
        <taxon>Alveolata</taxon>
        <taxon>Ciliophora</taxon>
        <taxon>Intramacronucleata</taxon>
        <taxon>Spirotrichea</taxon>
        <taxon>Hypotrichia</taxon>
        <taxon>Euplotida</taxon>
        <taxon>Euplotidae</taxon>
        <taxon>Moneuplotes</taxon>
    </lineage>
</organism>
<dbReference type="GO" id="GO:0003700">
    <property type="term" value="F:DNA-binding transcription factor activity"/>
    <property type="evidence" value="ECO:0007669"/>
    <property type="project" value="InterPro"/>
</dbReference>
<keyword evidence="1" id="KW-0175">Coiled coil</keyword>